<evidence type="ECO:0000313" key="6">
    <source>
        <dbReference type="Proteomes" id="UP001621714"/>
    </source>
</evidence>
<dbReference type="Pfam" id="PF02518">
    <property type="entry name" value="HATPase_c"/>
    <property type="match status" value="1"/>
</dbReference>
<gene>
    <name evidence="5" type="ORF">V6U78_01715</name>
</gene>
<dbReference type="GO" id="GO:0016301">
    <property type="term" value="F:kinase activity"/>
    <property type="evidence" value="ECO:0007669"/>
    <property type="project" value="UniProtKB-KW"/>
</dbReference>
<dbReference type="CDD" id="cd00082">
    <property type="entry name" value="HisKA"/>
    <property type="match status" value="1"/>
</dbReference>
<evidence type="ECO:0000256" key="3">
    <source>
        <dbReference type="ARBA" id="ARBA00022553"/>
    </source>
</evidence>
<evidence type="ECO:0000256" key="2">
    <source>
        <dbReference type="ARBA" id="ARBA00012438"/>
    </source>
</evidence>
<organism evidence="5 6">
    <name type="scientific">Marinospirillum alkalitolerans</name>
    <dbReference type="NCBI Taxonomy" id="3123374"/>
    <lineage>
        <taxon>Bacteria</taxon>
        <taxon>Pseudomonadati</taxon>
        <taxon>Pseudomonadota</taxon>
        <taxon>Gammaproteobacteria</taxon>
        <taxon>Oceanospirillales</taxon>
        <taxon>Oceanospirillaceae</taxon>
        <taxon>Marinospirillum</taxon>
    </lineage>
</organism>
<evidence type="ECO:0000259" key="4">
    <source>
        <dbReference type="PROSITE" id="PS50109"/>
    </source>
</evidence>
<dbReference type="PROSITE" id="PS50109">
    <property type="entry name" value="HIS_KIN"/>
    <property type="match status" value="1"/>
</dbReference>
<dbReference type="EC" id="2.7.13.3" evidence="2"/>
<dbReference type="Gene3D" id="3.30.565.10">
    <property type="entry name" value="Histidine kinase-like ATPase, C-terminal domain"/>
    <property type="match status" value="1"/>
</dbReference>
<keyword evidence="5" id="KW-0418">Kinase</keyword>
<protein>
    <recommendedName>
        <fullName evidence="2">histidine kinase</fullName>
        <ecNumber evidence="2">2.7.13.3</ecNumber>
    </recommendedName>
</protein>
<accession>A0ABW8PUS3</accession>
<evidence type="ECO:0000313" key="5">
    <source>
        <dbReference type="EMBL" id="MFK7159756.1"/>
    </source>
</evidence>
<proteinExistence type="predicted"/>
<keyword evidence="6" id="KW-1185">Reference proteome</keyword>
<dbReference type="Pfam" id="PF13188">
    <property type="entry name" value="PAS_8"/>
    <property type="match status" value="1"/>
</dbReference>
<sequence length="372" mass="39988">MSSSSSQRLSSDFRAALQRASGERQAVEADFHPQGVQHPAQALDDLLHVIPAGIVMLSAQGVVSQANPAALALLGEPLVGEAWLHVVQDRFAPRKDDGHEVSLKNGRRVSLSISSMTGGQGQLILLQDLTETRALQAQVARHERLSSMGHMVASLAHQLRTPLSTALLYAGHLQKPDLGVAQQQKFAAKLQGRLQHMDQQIRDMLIFAKGETSMAQRIPLTQLVTALKDAILPVVERHAINFTWEGRLDSAEIVVSLDSLVGAVLNLVNNAVEASVPPPAMQLHMECVDQLVQQQGAHLLLCLADDGPGMTAEQVQAAQEPFFTTKSQGTGLGLAIVRAVVEAHQGHFWLQSAPGQGVRAWIALPLESSATV</sequence>
<dbReference type="SUPFAM" id="SSF55785">
    <property type="entry name" value="PYP-like sensor domain (PAS domain)"/>
    <property type="match status" value="1"/>
</dbReference>
<comment type="caution">
    <text evidence="5">The sequence shown here is derived from an EMBL/GenBank/DDBJ whole genome shotgun (WGS) entry which is preliminary data.</text>
</comment>
<dbReference type="InterPro" id="IPR000014">
    <property type="entry name" value="PAS"/>
</dbReference>
<dbReference type="SMART" id="SM00388">
    <property type="entry name" value="HisKA"/>
    <property type="match status" value="1"/>
</dbReference>
<keyword evidence="3" id="KW-0597">Phosphoprotein</keyword>
<dbReference type="InterPro" id="IPR005467">
    <property type="entry name" value="His_kinase_dom"/>
</dbReference>
<feature type="domain" description="Histidine kinase" evidence="4">
    <location>
        <begin position="154"/>
        <end position="368"/>
    </location>
</feature>
<dbReference type="Pfam" id="PF00512">
    <property type="entry name" value="HisKA"/>
    <property type="match status" value="1"/>
</dbReference>
<dbReference type="Gene3D" id="1.10.287.130">
    <property type="match status" value="1"/>
</dbReference>
<dbReference type="PANTHER" id="PTHR43065">
    <property type="entry name" value="SENSOR HISTIDINE KINASE"/>
    <property type="match status" value="1"/>
</dbReference>
<reference evidence="5 6" key="1">
    <citation type="submission" date="2024-02" db="EMBL/GenBank/DDBJ databases">
        <title>Marinospirillum sp. MEB 164 isolated from Lonar lake sediment.</title>
        <authorList>
            <person name="Joshi A."/>
            <person name="Thite S."/>
        </authorList>
    </citation>
    <scope>NUCLEOTIDE SEQUENCE [LARGE SCALE GENOMIC DNA]</scope>
    <source>
        <strain evidence="5 6">MEB164</strain>
    </source>
</reference>
<dbReference type="InterPro" id="IPR036097">
    <property type="entry name" value="HisK_dim/P_sf"/>
</dbReference>
<keyword evidence="5" id="KW-0808">Transferase</keyword>
<evidence type="ECO:0000256" key="1">
    <source>
        <dbReference type="ARBA" id="ARBA00000085"/>
    </source>
</evidence>
<dbReference type="Proteomes" id="UP001621714">
    <property type="component" value="Unassembled WGS sequence"/>
</dbReference>
<dbReference type="InterPro" id="IPR004358">
    <property type="entry name" value="Sig_transdc_His_kin-like_C"/>
</dbReference>
<dbReference type="InterPro" id="IPR003661">
    <property type="entry name" value="HisK_dim/P_dom"/>
</dbReference>
<comment type="catalytic activity">
    <reaction evidence="1">
        <text>ATP + protein L-histidine = ADP + protein N-phospho-L-histidine.</text>
        <dbReference type="EC" id="2.7.13.3"/>
    </reaction>
</comment>
<dbReference type="PANTHER" id="PTHR43065:SF29">
    <property type="entry name" value="SENSOR PROTEIN KINASE FLES"/>
    <property type="match status" value="1"/>
</dbReference>
<dbReference type="SUPFAM" id="SSF55874">
    <property type="entry name" value="ATPase domain of HSP90 chaperone/DNA topoisomerase II/histidine kinase"/>
    <property type="match status" value="1"/>
</dbReference>
<dbReference type="InterPro" id="IPR036890">
    <property type="entry name" value="HATPase_C_sf"/>
</dbReference>
<dbReference type="EMBL" id="JBANFI010000001">
    <property type="protein sequence ID" value="MFK7159756.1"/>
    <property type="molecule type" value="Genomic_DNA"/>
</dbReference>
<dbReference type="InterPro" id="IPR035965">
    <property type="entry name" value="PAS-like_dom_sf"/>
</dbReference>
<dbReference type="SMART" id="SM00387">
    <property type="entry name" value="HATPase_c"/>
    <property type="match status" value="1"/>
</dbReference>
<dbReference type="SUPFAM" id="SSF47384">
    <property type="entry name" value="Homodimeric domain of signal transducing histidine kinase"/>
    <property type="match status" value="1"/>
</dbReference>
<dbReference type="InterPro" id="IPR003594">
    <property type="entry name" value="HATPase_dom"/>
</dbReference>
<name>A0ABW8PUS3_9GAMM</name>
<dbReference type="PRINTS" id="PR00344">
    <property type="entry name" value="BCTRLSENSOR"/>
</dbReference>
<dbReference type="RefSeq" id="WP_405336555.1">
    <property type="nucleotide sequence ID" value="NZ_JBANFI010000001.1"/>
</dbReference>